<evidence type="ECO:0000256" key="1">
    <source>
        <dbReference type="ARBA" id="ARBA00004496"/>
    </source>
</evidence>
<name>A0A4Z1KK35_9HELO</name>
<evidence type="ECO:0000313" key="5">
    <source>
        <dbReference type="EMBL" id="TGO85860.1"/>
    </source>
</evidence>
<feature type="region of interest" description="Disordered" evidence="3">
    <location>
        <begin position="1"/>
        <end position="141"/>
    </location>
</feature>
<dbReference type="Pfam" id="PF07989">
    <property type="entry name" value="Cnn_1N"/>
    <property type="match status" value="1"/>
</dbReference>
<evidence type="ECO:0000256" key="3">
    <source>
        <dbReference type="SAM" id="MobiDB-lite"/>
    </source>
</evidence>
<dbReference type="EMBL" id="PQXO01000356">
    <property type="protein sequence ID" value="TGO85860.1"/>
    <property type="molecule type" value="Genomic_DNA"/>
</dbReference>
<feature type="domain" description="Centrosomin N-terminal motif 1" evidence="4">
    <location>
        <begin position="143"/>
        <end position="212"/>
    </location>
</feature>
<dbReference type="GO" id="GO:0005815">
    <property type="term" value="C:microtubule organizing center"/>
    <property type="evidence" value="ECO:0007669"/>
    <property type="project" value="InterPro"/>
</dbReference>
<gene>
    <name evidence="5" type="ORF">BPOR_0357g00060</name>
</gene>
<comment type="caution">
    <text evidence="5">The sequence shown here is derived from an EMBL/GenBank/DDBJ whole genome shotgun (WGS) entry which is preliminary data.</text>
</comment>
<reference evidence="5 6" key="1">
    <citation type="submission" date="2017-12" db="EMBL/GenBank/DDBJ databases">
        <title>Comparative genomics of Botrytis spp.</title>
        <authorList>
            <person name="Valero-Jimenez C.A."/>
            <person name="Tapia P."/>
            <person name="Veloso J."/>
            <person name="Silva-Moreno E."/>
            <person name="Staats M."/>
            <person name="Valdes J.H."/>
            <person name="Van Kan J.A.L."/>
        </authorList>
    </citation>
    <scope>NUCLEOTIDE SEQUENCE [LARGE SCALE GENOMIC DNA]</scope>
    <source>
        <strain evidence="5 6">MUCL3349</strain>
    </source>
</reference>
<feature type="compositionally biased region" description="Basic and acidic residues" evidence="3">
    <location>
        <begin position="77"/>
        <end position="90"/>
    </location>
</feature>
<organism evidence="5 6">
    <name type="scientific">Botrytis porri</name>
    <dbReference type="NCBI Taxonomy" id="87229"/>
    <lineage>
        <taxon>Eukaryota</taxon>
        <taxon>Fungi</taxon>
        <taxon>Dikarya</taxon>
        <taxon>Ascomycota</taxon>
        <taxon>Pezizomycotina</taxon>
        <taxon>Leotiomycetes</taxon>
        <taxon>Helotiales</taxon>
        <taxon>Sclerotiniaceae</taxon>
        <taxon>Botrytis</taxon>
    </lineage>
</organism>
<sequence length="244" mass="27325">MEDGSQGSRRSRISSTTTRMPLYHDSATNCSSSNTRMNMATPTISSQSTNSSGAHLPLGSGRTRESAQSGGAAFLQERLRERKVRDRRLSGDFSGSGVMAREVQSSPIHRSSGGGSGVMREREERRPSSSGVGQPAGKKAMGVKQMEETVSILHKQNFDLKLELFHRRQRQEILESEVDQLRKQTKQQAEVQEINDALLKELEKRDQAVEQAVGLICELEAKVERLLQEREDVRNYEIQYGNDF</sequence>
<keyword evidence="6" id="KW-1185">Reference proteome</keyword>
<dbReference type="AlphaFoldDB" id="A0A4Z1KK35"/>
<evidence type="ECO:0000259" key="4">
    <source>
        <dbReference type="Pfam" id="PF07989"/>
    </source>
</evidence>
<feature type="compositionally biased region" description="Polar residues" evidence="3">
    <location>
        <begin position="26"/>
        <end position="53"/>
    </location>
</feature>
<protein>
    <recommendedName>
        <fullName evidence="4">Centrosomin N-terminal motif 1 domain-containing protein</fullName>
    </recommendedName>
</protein>
<proteinExistence type="predicted"/>
<accession>A0A4Z1KK35</accession>
<evidence type="ECO:0000256" key="2">
    <source>
        <dbReference type="ARBA" id="ARBA00022490"/>
    </source>
</evidence>
<evidence type="ECO:0000313" key="6">
    <source>
        <dbReference type="Proteomes" id="UP000297280"/>
    </source>
</evidence>
<dbReference type="Proteomes" id="UP000297280">
    <property type="component" value="Unassembled WGS sequence"/>
</dbReference>
<comment type="subcellular location">
    <subcellularLocation>
        <location evidence="1">Cytoplasm</location>
    </subcellularLocation>
</comment>
<keyword evidence="2" id="KW-0963">Cytoplasm</keyword>
<dbReference type="STRING" id="87229.A0A4Z1KK35"/>
<dbReference type="InterPro" id="IPR012943">
    <property type="entry name" value="Cnn_1N"/>
</dbReference>
<dbReference type="GO" id="GO:0005737">
    <property type="term" value="C:cytoplasm"/>
    <property type="evidence" value="ECO:0007669"/>
    <property type="project" value="UniProtKB-SubCell"/>
</dbReference>